<proteinExistence type="predicted"/>
<accession>A0A401U1E4</accession>
<protein>
    <submittedName>
        <fullName evidence="1">Uncharacterized protein</fullName>
    </submittedName>
</protein>
<keyword evidence="2" id="KW-1185">Reference proteome</keyword>
<dbReference type="STRING" id="137246.A0A401U1E4"/>
<dbReference type="Proteomes" id="UP000287033">
    <property type="component" value="Unassembled WGS sequence"/>
</dbReference>
<reference evidence="1 2" key="1">
    <citation type="journal article" date="2018" name="Nat. Ecol. Evol.">
        <title>Shark genomes provide insights into elasmobranch evolution and the origin of vertebrates.</title>
        <authorList>
            <person name="Hara Y"/>
            <person name="Yamaguchi K"/>
            <person name="Onimaru K"/>
            <person name="Kadota M"/>
            <person name="Koyanagi M"/>
            <person name="Keeley SD"/>
            <person name="Tatsumi K"/>
            <person name="Tanaka K"/>
            <person name="Motone F"/>
            <person name="Kageyama Y"/>
            <person name="Nozu R"/>
            <person name="Adachi N"/>
            <person name="Nishimura O"/>
            <person name="Nakagawa R"/>
            <person name="Tanegashima C"/>
            <person name="Kiyatake I"/>
            <person name="Matsumoto R"/>
            <person name="Murakumo K"/>
            <person name="Nishida K"/>
            <person name="Terakita A"/>
            <person name="Kuratani S"/>
            <person name="Sato K"/>
            <person name="Hyodo S Kuraku.S."/>
        </authorList>
    </citation>
    <scope>NUCLEOTIDE SEQUENCE [LARGE SCALE GENOMIC DNA]</scope>
</reference>
<dbReference type="AlphaFoldDB" id="A0A401U1E4"/>
<comment type="caution">
    <text evidence="1">The sequence shown here is derived from an EMBL/GenBank/DDBJ whole genome shotgun (WGS) entry which is preliminary data.</text>
</comment>
<organism evidence="1 2">
    <name type="scientific">Chiloscyllium punctatum</name>
    <name type="common">Brownbanded bambooshark</name>
    <name type="synonym">Hemiscyllium punctatum</name>
    <dbReference type="NCBI Taxonomy" id="137246"/>
    <lineage>
        <taxon>Eukaryota</taxon>
        <taxon>Metazoa</taxon>
        <taxon>Chordata</taxon>
        <taxon>Craniata</taxon>
        <taxon>Vertebrata</taxon>
        <taxon>Chondrichthyes</taxon>
        <taxon>Elasmobranchii</taxon>
        <taxon>Galeomorphii</taxon>
        <taxon>Galeoidea</taxon>
        <taxon>Orectolobiformes</taxon>
        <taxon>Hemiscylliidae</taxon>
        <taxon>Chiloscyllium</taxon>
    </lineage>
</organism>
<dbReference type="EMBL" id="BEZZ01243533">
    <property type="protein sequence ID" value="GCC48709.1"/>
    <property type="molecule type" value="Genomic_DNA"/>
</dbReference>
<feature type="non-terminal residue" evidence="1">
    <location>
        <position position="187"/>
    </location>
</feature>
<sequence>MVFDTPEAIDVDPIRAKGGALISDVSRIALENGQAVRFRLNRPQMPSLESDDRSRGVSWTLTFADRVQKPPLPLSVVRNISEPSLANVSVPLANPGQLHRLVDPDAGDTLWIVTAPPPTRGIIKRQDFVELSLLESIHGVVVHPNADDVRAEVGADKVMLGRPGGLTLSSADVAAERATAAVKPLFD</sequence>
<evidence type="ECO:0000313" key="2">
    <source>
        <dbReference type="Proteomes" id="UP000287033"/>
    </source>
</evidence>
<gene>
    <name evidence="1" type="ORF">chiPu_0032699</name>
</gene>
<evidence type="ECO:0000313" key="1">
    <source>
        <dbReference type="EMBL" id="GCC48709.1"/>
    </source>
</evidence>
<name>A0A401U1E4_CHIPU</name>